<name>A0A6H5HPM5_9HEMI</name>
<organism evidence="2 3">
    <name type="scientific">Nesidiocoris tenuis</name>
    <dbReference type="NCBI Taxonomy" id="355587"/>
    <lineage>
        <taxon>Eukaryota</taxon>
        <taxon>Metazoa</taxon>
        <taxon>Ecdysozoa</taxon>
        <taxon>Arthropoda</taxon>
        <taxon>Hexapoda</taxon>
        <taxon>Insecta</taxon>
        <taxon>Pterygota</taxon>
        <taxon>Neoptera</taxon>
        <taxon>Paraneoptera</taxon>
        <taxon>Hemiptera</taxon>
        <taxon>Heteroptera</taxon>
        <taxon>Panheteroptera</taxon>
        <taxon>Cimicomorpha</taxon>
        <taxon>Miridae</taxon>
        <taxon>Dicyphina</taxon>
        <taxon>Nesidiocoris</taxon>
    </lineage>
</organism>
<accession>A0A6H5HPM5</accession>
<feature type="region of interest" description="Disordered" evidence="1">
    <location>
        <begin position="84"/>
        <end position="112"/>
    </location>
</feature>
<sequence length="149" mass="16385">MSPTTSTSYRNRTIISPRISNLRLSCGGHPINIHGKTYERKLIPNSELNAPVIETVHTLCPATTRSQPPNLAPTHLKVRLDIDQTPPDEGVASEQRTVSEDKPFIGPNGAVKPQGAECGTRLSAFEPKGWKGMVAVTFTPSRIRKCRRM</sequence>
<protein>
    <submittedName>
        <fullName evidence="2">Uncharacterized protein</fullName>
    </submittedName>
</protein>
<reference evidence="2 3" key="1">
    <citation type="submission" date="2020-02" db="EMBL/GenBank/DDBJ databases">
        <authorList>
            <person name="Ferguson B K."/>
        </authorList>
    </citation>
    <scope>NUCLEOTIDE SEQUENCE [LARGE SCALE GENOMIC DNA]</scope>
</reference>
<dbReference type="AlphaFoldDB" id="A0A6H5HPM5"/>
<gene>
    <name evidence="2" type="ORF">NTEN_LOCUS20676</name>
</gene>
<dbReference type="Proteomes" id="UP000479000">
    <property type="component" value="Unassembled WGS sequence"/>
</dbReference>
<dbReference type="EMBL" id="CADCXU010030404">
    <property type="protein sequence ID" value="CAB0016506.1"/>
    <property type="molecule type" value="Genomic_DNA"/>
</dbReference>
<evidence type="ECO:0000256" key="1">
    <source>
        <dbReference type="SAM" id="MobiDB-lite"/>
    </source>
</evidence>
<keyword evidence="3" id="KW-1185">Reference proteome</keyword>
<evidence type="ECO:0000313" key="2">
    <source>
        <dbReference type="EMBL" id="CAB0016506.1"/>
    </source>
</evidence>
<evidence type="ECO:0000313" key="3">
    <source>
        <dbReference type="Proteomes" id="UP000479000"/>
    </source>
</evidence>
<proteinExistence type="predicted"/>